<proteinExistence type="predicted"/>
<dbReference type="Proteomes" id="UP000560066">
    <property type="component" value="Unassembled WGS sequence"/>
</dbReference>
<evidence type="ECO:0000313" key="1">
    <source>
        <dbReference type="EMBL" id="NXS13272.1"/>
    </source>
</evidence>
<sequence length="94" mass="10320">HPSKLCLQSVLLALVEQLRRDLEEPGRDSSRCCLRVLDVTGLRDEGRGRIPDGMSVWSSTVALAKACLEASRHLREFRKRGSRARPGSCSSSAA</sequence>
<dbReference type="OrthoDB" id="6479713at2759"/>
<keyword evidence="2" id="KW-1185">Reference proteome</keyword>
<evidence type="ECO:0000313" key="2">
    <source>
        <dbReference type="Proteomes" id="UP000560066"/>
    </source>
</evidence>
<feature type="non-terminal residue" evidence="1">
    <location>
        <position position="1"/>
    </location>
</feature>
<gene>
    <name evidence="1" type="primary">Lrrc14_1</name>
    <name evidence="1" type="ORF">NEOCOR_R09130</name>
</gene>
<dbReference type="AlphaFoldDB" id="A0A7L2RV99"/>
<organism evidence="1 2">
    <name type="scientific">Neodrepanis coruscans</name>
    <name type="common">wattled asity</name>
    <dbReference type="NCBI Taxonomy" id="254563"/>
    <lineage>
        <taxon>Eukaryota</taxon>
        <taxon>Metazoa</taxon>
        <taxon>Chordata</taxon>
        <taxon>Craniata</taxon>
        <taxon>Vertebrata</taxon>
        <taxon>Euteleostomi</taxon>
        <taxon>Archelosauria</taxon>
        <taxon>Archosauria</taxon>
        <taxon>Dinosauria</taxon>
        <taxon>Saurischia</taxon>
        <taxon>Theropoda</taxon>
        <taxon>Coelurosauria</taxon>
        <taxon>Aves</taxon>
        <taxon>Neognathae</taxon>
        <taxon>Neoaves</taxon>
        <taxon>Telluraves</taxon>
        <taxon>Australaves</taxon>
        <taxon>Passeriformes</taxon>
        <taxon>Philepittidae</taxon>
        <taxon>Neodrepanis</taxon>
    </lineage>
</organism>
<name>A0A7L2RV99_9PASS</name>
<comment type="caution">
    <text evidence="1">The sequence shown here is derived from an EMBL/GenBank/DDBJ whole genome shotgun (WGS) entry which is preliminary data.</text>
</comment>
<reference evidence="1 2" key="1">
    <citation type="submission" date="2019-09" db="EMBL/GenBank/DDBJ databases">
        <title>Bird 10,000 Genomes (B10K) Project - Family phase.</title>
        <authorList>
            <person name="Zhang G."/>
        </authorList>
    </citation>
    <scope>NUCLEOTIDE SEQUENCE [LARGE SCALE GENOMIC DNA]</scope>
    <source>
        <strain evidence="1">B10K-DU-002-79</strain>
    </source>
</reference>
<protein>
    <submittedName>
        <fullName evidence="1">LRC14 protein</fullName>
    </submittedName>
</protein>
<accession>A0A7L2RV99</accession>
<dbReference type="EMBL" id="VYZS01327870">
    <property type="protein sequence ID" value="NXS13272.1"/>
    <property type="molecule type" value="Genomic_DNA"/>
</dbReference>
<feature type="non-terminal residue" evidence="1">
    <location>
        <position position="94"/>
    </location>
</feature>